<sequence length="194" mass="21983">MENQSTIRKHIQALRQALTKEQQVAYSKEICERVIDSGILNKAEHVAIYLPVRGEANPTPLLDFNLYSNKQFYLPVLSSTQQNHLEFAKFDANTPMKLNQFKIPEPDVNESDLLKDPTILDCVIMPLVGLDPMGNRIGMGGGFYDRTFSFKKTSQMKPLLIGFCYNFQIIAPQTPQQWDVPVDAIATQTSFTQL</sequence>
<evidence type="ECO:0000256" key="3">
    <source>
        <dbReference type="ARBA" id="ARBA00022840"/>
    </source>
</evidence>
<comment type="catalytic activity">
    <reaction evidence="5">
        <text>(6S)-5-formyl-5,6,7,8-tetrahydrofolate + ATP = (6R)-5,10-methenyltetrahydrofolate + ADP + phosphate</text>
        <dbReference type="Rhea" id="RHEA:10488"/>
        <dbReference type="ChEBI" id="CHEBI:30616"/>
        <dbReference type="ChEBI" id="CHEBI:43474"/>
        <dbReference type="ChEBI" id="CHEBI:57455"/>
        <dbReference type="ChEBI" id="CHEBI:57457"/>
        <dbReference type="ChEBI" id="CHEBI:456216"/>
        <dbReference type="EC" id="6.3.3.2"/>
    </reaction>
</comment>
<dbReference type="GO" id="GO:0046872">
    <property type="term" value="F:metal ion binding"/>
    <property type="evidence" value="ECO:0007669"/>
    <property type="project" value="UniProtKB-KW"/>
</dbReference>
<feature type="binding site" evidence="4">
    <location>
        <position position="50"/>
    </location>
    <ligand>
        <name>substrate</name>
    </ligand>
</feature>
<evidence type="ECO:0000256" key="1">
    <source>
        <dbReference type="ARBA" id="ARBA00010638"/>
    </source>
</evidence>
<dbReference type="GO" id="GO:0005524">
    <property type="term" value="F:ATP binding"/>
    <property type="evidence" value="ECO:0007669"/>
    <property type="project" value="UniProtKB-KW"/>
</dbReference>
<dbReference type="InterPro" id="IPR037171">
    <property type="entry name" value="NagB/RpiA_transferase-like"/>
</dbReference>
<comment type="similarity">
    <text evidence="1 5">Belongs to the 5-formyltetrahydrofolate cyclo-ligase family.</text>
</comment>
<keyword evidence="7" id="KW-1185">Reference proteome</keyword>
<evidence type="ECO:0000256" key="5">
    <source>
        <dbReference type="RuleBase" id="RU361279"/>
    </source>
</evidence>
<keyword evidence="2 4" id="KW-0547">Nucleotide-binding</keyword>
<dbReference type="InterPro" id="IPR002698">
    <property type="entry name" value="FTHF_cligase"/>
</dbReference>
<keyword evidence="3 4" id="KW-0067">ATP-binding</keyword>
<proteinExistence type="inferred from homology"/>
<dbReference type="EC" id="6.3.3.2" evidence="5"/>
<dbReference type="GO" id="GO:0009396">
    <property type="term" value="P:folic acid-containing compound biosynthetic process"/>
    <property type="evidence" value="ECO:0007669"/>
    <property type="project" value="TreeGrafter"/>
</dbReference>
<dbReference type="Gene3D" id="3.40.50.10420">
    <property type="entry name" value="NagB/RpiA/CoA transferase-like"/>
    <property type="match status" value="1"/>
</dbReference>
<dbReference type="SUPFAM" id="SSF100950">
    <property type="entry name" value="NagB/RpiA/CoA transferase-like"/>
    <property type="match status" value="1"/>
</dbReference>
<accession>A0A317CA60</accession>
<keyword evidence="6" id="KW-0436">Ligase</keyword>
<dbReference type="RefSeq" id="WP_109826926.1">
    <property type="nucleotide sequence ID" value="NZ_QGKL01000044.1"/>
</dbReference>
<gene>
    <name evidence="6" type="ORF">DKT75_21375</name>
</gene>
<dbReference type="GO" id="GO:0030272">
    <property type="term" value="F:5-formyltetrahydrofolate cyclo-ligase activity"/>
    <property type="evidence" value="ECO:0007669"/>
    <property type="project" value="UniProtKB-EC"/>
</dbReference>
<dbReference type="AlphaFoldDB" id="A0A317CA60"/>
<protein>
    <recommendedName>
        <fullName evidence="5">5-formyltetrahydrofolate cyclo-ligase</fullName>
        <ecNumber evidence="5">6.3.3.2</ecNumber>
    </recommendedName>
</protein>
<dbReference type="PANTHER" id="PTHR23407">
    <property type="entry name" value="ATPASE INHIBITOR/5-FORMYLTETRAHYDROFOLATE CYCLO-LIGASE"/>
    <property type="match status" value="1"/>
</dbReference>
<keyword evidence="5" id="KW-0479">Metal-binding</keyword>
<organism evidence="6 7">
    <name type="scientific">Leucothrix arctica</name>
    <dbReference type="NCBI Taxonomy" id="1481894"/>
    <lineage>
        <taxon>Bacteria</taxon>
        <taxon>Pseudomonadati</taxon>
        <taxon>Pseudomonadota</taxon>
        <taxon>Gammaproteobacteria</taxon>
        <taxon>Thiotrichales</taxon>
        <taxon>Thiotrichaceae</taxon>
        <taxon>Leucothrix</taxon>
    </lineage>
</organism>
<dbReference type="OrthoDB" id="9801938at2"/>
<dbReference type="Proteomes" id="UP000245506">
    <property type="component" value="Unassembled WGS sequence"/>
</dbReference>
<dbReference type="PIRSF" id="PIRSF006806">
    <property type="entry name" value="FTHF_cligase"/>
    <property type="match status" value="1"/>
</dbReference>
<reference evidence="6 7" key="1">
    <citation type="submission" date="2018-05" db="EMBL/GenBank/DDBJ databases">
        <title>Leucothrix arctica sp. nov., isolated from Arctic seawater.</title>
        <authorList>
            <person name="Choi A."/>
            <person name="Baek K."/>
        </authorList>
    </citation>
    <scope>NUCLEOTIDE SEQUENCE [LARGE SCALE GENOMIC DNA]</scope>
    <source>
        <strain evidence="6 7">IMCC9719</strain>
    </source>
</reference>
<comment type="caution">
    <text evidence="6">The sequence shown here is derived from an EMBL/GenBank/DDBJ whole genome shotgun (WGS) entry which is preliminary data.</text>
</comment>
<name>A0A317CA60_9GAMM</name>
<dbReference type="EMBL" id="QGKL01000044">
    <property type="protein sequence ID" value="PWQ92952.1"/>
    <property type="molecule type" value="Genomic_DNA"/>
</dbReference>
<evidence type="ECO:0000313" key="7">
    <source>
        <dbReference type="Proteomes" id="UP000245506"/>
    </source>
</evidence>
<dbReference type="InterPro" id="IPR024185">
    <property type="entry name" value="FTHF_cligase-like_sf"/>
</dbReference>
<dbReference type="PANTHER" id="PTHR23407:SF1">
    <property type="entry name" value="5-FORMYLTETRAHYDROFOLATE CYCLO-LIGASE"/>
    <property type="match status" value="1"/>
</dbReference>
<keyword evidence="5" id="KW-0460">Magnesium</keyword>
<dbReference type="Pfam" id="PF01812">
    <property type="entry name" value="5-FTHF_cyc-lig"/>
    <property type="match status" value="1"/>
</dbReference>
<dbReference type="GO" id="GO:0035999">
    <property type="term" value="P:tetrahydrofolate interconversion"/>
    <property type="evidence" value="ECO:0007669"/>
    <property type="project" value="TreeGrafter"/>
</dbReference>
<evidence type="ECO:0000256" key="4">
    <source>
        <dbReference type="PIRSR" id="PIRSR006806-1"/>
    </source>
</evidence>
<evidence type="ECO:0000313" key="6">
    <source>
        <dbReference type="EMBL" id="PWQ92952.1"/>
    </source>
</evidence>
<comment type="cofactor">
    <cofactor evidence="5">
        <name>Mg(2+)</name>
        <dbReference type="ChEBI" id="CHEBI:18420"/>
    </cofactor>
</comment>
<dbReference type="NCBIfam" id="TIGR02727">
    <property type="entry name" value="MTHFS_bact"/>
    <property type="match status" value="1"/>
</dbReference>
<evidence type="ECO:0000256" key="2">
    <source>
        <dbReference type="ARBA" id="ARBA00022741"/>
    </source>
</evidence>
<feature type="binding site" evidence="4">
    <location>
        <position position="55"/>
    </location>
    <ligand>
        <name>substrate</name>
    </ligand>
</feature>
<feature type="binding site" evidence="4">
    <location>
        <begin position="136"/>
        <end position="144"/>
    </location>
    <ligand>
        <name>ATP</name>
        <dbReference type="ChEBI" id="CHEBI:30616"/>
    </ligand>
</feature>